<dbReference type="Proteomes" id="UP000234748">
    <property type="component" value="Unassembled WGS sequence"/>
</dbReference>
<gene>
    <name evidence="1" type="ORF">CUU66_07355</name>
</gene>
<dbReference type="EMBL" id="PGUY01000021">
    <property type="protein sequence ID" value="PLT30471.1"/>
    <property type="molecule type" value="Genomic_DNA"/>
</dbReference>
<sequence length="59" mass="6988">MEQDPYKPHLIRSEEKDYNMITGEEDSLGDEASMLNNEKLAEEIREKSDPRYAEYYDSL</sequence>
<comment type="caution">
    <text evidence="1">The sequence shown here is derived from an EMBL/GenBank/DDBJ whole genome shotgun (WGS) entry which is preliminary data.</text>
</comment>
<proteinExistence type="predicted"/>
<organism evidence="1 2">
    <name type="scientific">Peribacillus deserti</name>
    <dbReference type="NCBI Taxonomy" id="673318"/>
    <lineage>
        <taxon>Bacteria</taxon>
        <taxon>Bacillati</taxon>
        <taxon>Bacillota</taxon>
        <taxon>Bacilli</taxon>
        <taxon>Bacillales</taxon>
        <taxon>Bacillaceae</taxon>
        <taxon>Peribacillus</taxon>
    </lineage>
</organism>
<reference evidence="1 2" key="1">
    <citation type="submission" date="2017-11" db="EMBL/GenBank/DDBJ databases">
        <title>Comparitive Functional Genomics of Dry Heat Resistant strains isolated from the Viking Spacecraft.</title>
        <authorList>
            <person name="Seuylemezian A."/>
            <person name="Cooper K."/>
            <person name="Vaishampayan P."/>
        </authorList>
    </citation>
    <scope>NUCLEOTIDE SEQUENCE [LARGE SCALE GENOMIC DNA]</scope>
    <source>
        <strain evidence="1 2">V1-29</strain>
    </source>
</reference>
<evidence type="ECO:0000313" key="1">
    <source>
        <dbReference type="EMBL" id="PLT30471.1"/>
    </source>
</evidence>
<accession>A0A2N5M7Y6</accession>
<dbReference type="AlphaFoldDB" id="A0A2N5M7Y6"/>
<keyword evidence="2" id="KW-1185">Reference proteome</keyword>
<name>A0A2N5M7Y6_9BACI</name>
<protein>
    <submittedName>
        <fullName evidence="1">Uncharacterized protein</fullName>
    </submittedName>
</protein>
<evidence type="ECO:0000313" key="2">
    <source>
        <dbReference type="Proteomes" id="UP000234748"/>
    </source>
</evidence>
<dbReference type="RefSeq" id="WP_101641033.1">
    <property type="nucleotide sequence ID" value="NZ_PGUY01000021.1"/>
</dbReference>